<evidence type="ECO:0000313" key="3">
    <source>
        <dbReference type="Proteomes" id="UP000188879"/>
    </source>
</evidence>
<dbReference type="AlphaFoldDB" id="A0A1V2H7S1"/>
<dbReference type="RefSeq" id="WP_076955986.1">
    <property type="nucleotide sequence ID" value="NZ_MLCO01000021.1"/>
</dbReference>
<dbReference type="EMBL" id="MLCO01000021">
    <property type="protein sequence ID" value="ONG58159.1"/>
    <property type="molecule type" value="Genomic_DNA"/>
</dbReference>
<evidence type="ECO:0000313" key="2">
    <source>
        <dbReference type="EMBL" id="ONG58159.1"/>
    </source>
</evidence>
<evidence type="ECO:0000256" key="1">
    <source>
        <dbReference type="SAM" id="MobiDB-lite"/>
    </source>
</evidence>
<reference evidence="2 3" key="1">
    <citation type="submission" date="2016-10" db="EMBL/GenBank/DDBJ databases">
        <title>Draft Genome sequence of Roseomonas sp. strain M3.</title>
        <authorList>
            <person name="Subhash Y."/>
            <person name="Lee S."/>
        </authorList>
    </citation>
    <scope>NUCLEOTIDE SEQUENCE [LARGE SCALE GENOMIC DNA]</scope>
    <source>
        <strain evidence="2 3">M3</strain>
    </source>
</reference>
<name>A0A1V2H7S1_9PROT</name>
<organism evidence="2 3">
    <name type="scientific">Teichococcus deserti</name>
    <dbReference type="NCBI Taxonomy" id="1817963"/>
    <lineage>
        <taxon>Bacteria</taxon>
        <taxon>Pseudomonadati</taxon>
        <taxon>Pseudomonadota</taxon>
        <taxon>Alphaproteobacteria</taxon>
        <taxon>Acetobacterales</taxon>
        <taxon>Roseomonadaceae</taxon>
        <taxon>Roseomonas</taxon>
    </lineage>
</organism>
<sequence length="59" mass="6433">MSSNAHPPPVPPANRAPQGDKTAPREAAGQERRAAEQEAQGRSQNLAQNTRHQGHQQDR</sequence>
<gene>
    <name evidence="2" type="ORF">BKE38_03460</name>
</gene>
<dbReference type="Proteomes" id="UP000188879">
    <property type="component" value="Unassembled WGS sequence"/>
</dbReference>
<protein>
    <submittedName>
        <fullName evidence="2">Uncharacterized protein</fullName>
    </submittedName>
</protein>
<accession>A0A1V2H7S1</accession>
<feature type="compositionally biased region" description="Pro residues" evidence="1">
    <location>
        <begin position="1"/>
        <end position="14"/>
    </location>
</feature>
<comment type="caution">
    <text evidence="2">The sequence shown here is derived from an EMBL/GenBank/DDBJ whole genome shotgun (WGS) entry which is preliminary data.</text>
</comment>
<feature type="region of interest" description="Disordered" evidence="1">
    <location>
        <begin position="1"/>
        <end position="59"/>
    </location>
</feature>
<proteinExistence type="predicted"/>
<keyword evidence="3" id="KW-1185">Reference proteome</keyword>
<feature type="compositionally biased region" description="Basic and acidic residues" evidence="1">
    <location>
        <begin position="22"/>
        <end position="36"/>
    </location>
</feature>